<evidence type="ECO:0000313" key="3">
    <source>
        <dbReference type="Proteomes" id="UP000693672"/>
    </source>
</evidence>
<accession>A0A916K0X2</accession>
<sequence length="280" mass="30503">MMEGRPPLQWSPQLNDPTGCRTAKPRTSGKTMVIDKGLGLHALEDLLETAGAYIDMLKIGFGTSPLYSTSLLEKKIELAKAKHITVYPGGTFLEVAIRQGAVNNFFDMVREVGFNGLEVSDGTIEVSRKLRSELIVRGLDAGLTVITEYGKKCWGSTIELGELIETVNVDTSLGAELVTIEGRESGKGVGIFDDSGACKDAEIEKVLREVPSAGVLLWEAPHKEQQVHLLHLLGTDIHLGNILPGDVISLEALRRGLRSDTLMLGKERKPESVDSLTWEI</sequence>
<keyword evidence="3" id="KW-1185">Reference proteome</keyword>
<dbReference type="EC" id="4.4.1.19" evidence="2"/>
<evidence type="ECO:0000313" key="2">
    <source>
        <dbReference type="EMBL" id="CAG7612525.1"/>
    </source>
</evidence>
<dbReference type="GO" id="GO:0043817">
    <property type="term" value="F:phosphosulfolactate synthase activity"/>
    <property type="evidence" value="ECO:0007669"/>
    <property type="project" value="UniProtKB-EC"/>
</dbReference>
<keyword evidence="2" id="KW-0456">Lyase</keyword>
<gene>
    <name evidence="2" type="primary">yitD</name>
    <name evidence="2" type="ORF">PAESOLCIP111_01541</name>
</gene>
<feature type="region of interest" description="Disordered" evidence="1">
    <location>
        <begin position="1"/>
        <end position="27"/>
    </location>
</feature>
<proteinExistence type="predicted"/>
<dbReference type="EMBL" id="CAJVAS010000004">
    <property type="protein sequence ID" value="CAG7612525.1"/>
    <property type="molecule type" value="Genomic_DNA"/>
</dbReference>
<dbReference type="Pfam" id="PF02679">
    <property type="entry name" value="ComA"/>
    <property type="match status" value="1"/>
</dbReference>
<organism evidence="2 3">
    <name type="scientific">Paenibacillus solanacearum</name>
    <dbReference type="NCBI Taxonomy" id="2048548"/>
    <lineage>
        <taxon>Bacteria</taxon>
        <taxon>Bacillati</taxon>
        <taxon>Bacillota</taxon>
        <taxon>Bacilli</taxon>
        <taxon>Bacillales</taxon>
        <taxon>Paenibacillaceae</taxon>
        <taxon>Paenibacillus</taxon>
    </lineage>
</organism>
<comment type="caution">
    <text evidence="2">The sequence shown here is derived from an EMBL/GenBank/DDBJ whole genome shotgun (WGS) entry which is preliminary data.</text>
</comment>
<protein>
    <submittedName>
        <fullName evidence="2">Phosphosulfolactate synthase</fullName>
        <ecNumber evidence="2">4.4.1.19</ecNumber>
    </submittedName>
</protein>
<evidence type="ECO:0000256" key="1">
    <source>
        <dbReference type="SAM" id="MobiDB-lite"/>
    </source>
</evidence>
<dbReference type="AlphaFoldDB" id="A0A916K0X2"/>
<reference evidence="2" key="1">
    <citation type="submission" date="2021-06" db="EMBL/GenBank/DDBJ databases">
        <authorList>
            <person name="Criscuolo A."/>
        </authorList>
    </citation>
    <scope>NUCLEOTIDE SEQUENCE</scope>
    <source>
        <strain evidence="2">CIP111600</strain>
    </source>
</reference>
<dbReference type="Proteomes" id="UP000693672">
    <property type="component" value="Unassembled WGS sequence"/>
</dbReference>
<dbReference type="InterPro" id="IPR003830">
    <property type="entry name" value="ComA_synth"/>
</dbReference>
<name>A0A916K0X2_9BACL</name>